<organism evidence="2 3">
    <name type="scientific">Sphingomonas telluris</name>
    <dbReference type="NCBI Taxonomy" id="2907998"/>
    <lineage>
        <taxon>Bacteria</taxon>
        <taxon>Pseudomonadati</taxon>
        <taxon>Pseudomonadota</taxon>
        <taxon>Alphaproteobacteria</taxon>
        <taxon>Sphingomonadales</taxon>
        <taxon>Sphingomonadaceae</taxon>
        <taxon>Sphingomonas</taxon>
    </lineage>
</organism>
<gene>
    <name evidence="2" type="ORF">LZ016_08560</name>
</gene>
<evidence type="ECO:0000256" key="1">
    <source>
        <dbReference type="SAM" id="SignalP"/>
    </source>
</evidence>
<evidence type="ECO:0000313" key="3">
    <source>
        <dbReference type="Proteomes" id="UP001203058"/>
    </source>
</evidence>
<accession>A0ABS9VMG2</accession>
<name>A0ABS9VMG2_9SPHN</name>
<keyword evidence="1" id="KW-0732">Signal</keyword>
<dbReference type="EMBL" id="JAKZHW010000001">
    <property type="protein sequence ID" value="MCH8616148.1"/>
    <property type="molecule type" value="Genomic_DNA"/>
</dbReference>
<dbReference type="SUPFAM" id="SSF55961">
    <property type="entry name" value="Bet v1-like"/>
    <property type="match status" value="1"/>
</dbReference>
<protein>
    <submittedName>
        <fullName evidence="2">ATPase</fullName>
    </submittedName>
</protein>
<keyword evidence="3" id="KW-1185">Reference proteome</keyword>
<feature type="chain" id="PRO_5046978405" evidence="1">
    <location>
        <begin position="19"/>
        <end position="179"/>
    </location>
</feature>
<dbReference type="InterPro" id="IPR023393">
    <property type="entry name" value="START-like_dom_sf"/>
</dbReference>
<sequence length="179" mass="19140">MKWILAAGLFAVSTAANADVVSANPNGLHVRETVQLVVPPAVAFDAFTRIGDWWNKDHTYSGDSANLSLALSPGGCFCERFPSGGGIEHMRVTFLDPGKRLLMTGPLGPLLYQATTGVMDVTVERIAGGSKVTLDYRAAGFAEGGADKLAAVVDGVLADQMRRYRTYARSRPQAQELKP</sequence>
<feature type="signal peptide" evidence="1">
    <location>
        <begin position="1"/>
        <end position="18"/>
    </location>
</feature>
<comment type="caution">
    <text evidence="2">The sequence shown here is derived from an EMBL/GenBank/DDBJ whole genome shotgun (WGS) entry which is preliminary data.</text>
</comment>
<reference evidence="2 3" key="1">
    <citation type="submission" date="2022-03" db="EMBL/GenBank/DDBJ databases">
        <authorList>
            <person name="Jo J.-H."/>
            <person name="Im W.-T."/>
        </authorList>
    </citation>
    <scope>NUCLEOTIDE SEQUENCE [LARGE SCALE GENOMIC DNA]</scope>
    <source>
        <strain evidence="2 3">SM33</strain>
    </source>
</reference>
<proteinExistence type="predicted"/>
<dbReference type="Gene3D" id="3.30.530.20">
    <property type="match status" value="1"/>
</dbReference>
<dbReference type="Proteomes" id="UP001203058">
    <property type="component" value="Unassembled WGS sequence"/>
</dbReference>
<evidence type="ECO:0000313" key="2">
    <source>
        <dbReference type="EMBL" id="MCH8616148.1"/>
    </source>
</evidence>
<dbReference type="RefSeq" id="WP_241446965.1">
    <property type="nucleotide sequence ID" value="NZ_JAKZHW010000001.1"/>
</dbReference>